<evidence type="ECO:0000313" key="1">
    <source>
        <dbReference type="EMBL" id="SVA91430.1"/>
    </source>
</evidence>
<gene>
    <name evidence="1" type="ORF">METZ01_LOCUS144284</name>
</gene>
<accession>A0A381ZQB9</accession>
<feature type="non-terminal residue" evidence="1">
    <location>
        <position position="42"/>
    </location>
</feature>
<proteinExistence type="predicted"/>
<name>A0A381ZQB9_9ZZZZ</name>
<sequence length="42" mass="4625">MYLHNPDRLTMSVEEAGKLLGIGRSTAVLRSSSAGKFQFLQD</sequence>
<organism evidence="1">
    <name type="scientific">marine metagenome</name>
    <dbReference type="NCBI Taxonomy" id="408172"/>
    <lineage>
        <taxon>unclassified sequences</taxon>
        <taxon>metagenomes</taxon>
        <taxon>ecological metagenomes</taxon>
    </lineage>
</organism>
<dbReference type="AlphaFoldDB" id="A0A381ZQB9"/>
<reference evidence="1" key="1">
    <citation type="submission" date="2018-05" db="EMBL/GenBank/DDBJ databases">
        <authorList>
            <person name="Lanie J.A."/>
            <person name="Ng W.-L."/>
            <person name="Kazmierczak K.M."/>
            <person name="Andrzejewski T.M."/>
            <person name="Davidsen T.M."/>
            <person name="Wayne K.J."/>
            <person name="Tettelin H."/>
            <person name="Glass J.I."/>
            <person name="Rusch D."/>
            <person name="Podicherti R."/>
            <person name="Tsui H.-C.T."/>
            <person name="Winkler M.E."/>
        </authorList>
    </citation>
    <scope>NUCLEOTIDE SEQUENCE</scope>
</reference>
<dbReference type="EMBL" id="UINC01022232">
    <property type="protein sequence ID" value="SVA91430.1"/>
    <property type="molecule type" value="Genomic_DNA"/>
</dbReference>
<protein>
    <submittedName>
        <fullName evidence="1">Uncharacterized protein</fullName>
    </submittedName>
</protein>